<keyword evidence="2" id="KW-0472">Membrane</keyword>
<evidence type="ECO:0000256" key="2">
    <source>
        <dbReference type="SAM" id="Phobius"/>
    </source>
</evidence>
<keyword evidence="2" id="KW-0812">Transmembrane</keyword>
<evidence type="ECO:0000256" key="1">
    <source>
        <dbReference type="SAM" id="MobiDB-lite"/>
    </source>
</evidence>
<evidence type="ECO:0000313" key="3">
    <source>
        <dbReference type="EMBL" id="HJD30948.1"/>
    </source>
</evidence>
<dbReference type="PANTHER" id="PTHR42867">
    <property type="entry name" value="MEMBRANE PROTEIN-RELATED"/>
    <property type="match status" value="1"/>
</dbReference>
<feature type="transmembrane region" description="Helical" evidence="2">
    <location>
        <begin position="147"/>
        <end position="169"/>
    </location>
</feature>
<comment type="caution">
    <text evidence="3">The sequence shown here is derived from an EMBL/GenBank/DDBJ whole genome shotgun (WGS) entry which is preliminary data.</text>
</comment>
<feature type="transmembrane region" description="Helical" evidence="2">
    <location>
        <begin position="212"/>
        <end position="231"/>
    </location>
</feature>
<reference evidence="3" key="2">
    <citation type="submission" date="2021-04" db="EMBL/GenBank/DDBJ databases">
        <authorList>
            <person name="Gilroy R."/>
        </authorList>
    </citation>
    <scope>NUCLEOTIDE SEQUENCE</scope>
    <source>
        <strain evidence="3">ChiHjej8B7-25341</strain>
    </source>
</reference>
<feature type="compositionally biased region" description="Acidic residues" evidence="1">
    <location>
        <begin position="355"/>
        <end position="366"/>
    </location>
</feature>
<reference evidence="3" key="1">
    <citation type="journal article" date="2021" name="PeerJ">
        <title>Extensive microbial diversity within the chicken gut microbiome revealed by metagenomics and culture.</title>
        <authorList>
            <person name="Gilroy R."/>
            <person name="Ravi A."/>
            <person name="Getino M."/>
            <person name="Pursley I."/>
            <person name="Horton D.L."/>
            <person name="Alikhan N.F."/>
            <person name="Baker D."/>
            <person name="Gharbi K."/>
            <person name="Hall N."/>
            <person name="Watson M."/>
            <person name="Adriaenssens E.M."/>
            <person name="Foster-Nyarko E."/>
            <person name="Jarju S."/>
            <person name="Secka A."/>
            <person name="Antonio M."/>
            <person name="Oren A."/>
            <person name="Chaudhuri R.R."/>
            <person name="La Ragione R."/>
            <person name="Hildebrand F."/>
            <person name="Pallen M.J."/>
        </authorList>
    </citation>
    <scope>NUCLEOTIDE SEQUENCE</scope>
    <source>
        <strain evidence="3">ChiHjej8B7-25341</strain>
    </source>
</reference>
<keyword evidence="2" id="KW-1133">Transmembrane helix</keyword>
<dbReference type="AlphaFoldDB" id="A0A9D2QZP4"/>
<evidence type="ECO:0000313" key="4">
    <source>
        <dbReference type="Proteomes" id="UP000823851"/>
    </source>
</evidence>
<name>A0A9D2QZP4_9FIRM</name>
<gene>
    <name evidence="3" type="ORF">H9912_03305</name>
</gene>
<dbReference type="PANTHER" id="PTHR42867:SF1">
    <property type="entry name" value="MEMBRANE PROTEIN-RELATED"/>
    <property type="match status" value="1"/>
</dbReference>
<accession>A0A9D2QZP4</accession>
<proteinExistence type="predicted"/>
<feature type="transmembrane region" description="Helical" evidence="2">
    <location>
        <begin position="111"/>
        <end position="135"/>
    </location>
</feature>
<dbReference type="InterPro" id="IPR010787">
    <property type="entry name" value="DUF1385"/>
</dbReference>
<organism evidence="3 4">
    <name type="scientific">Candidatus Eisenbergiella stercorigallinarum</name>
    <dbReference type="NCBI Taxonomy" id="2838557"/>
    <lineage>
        <taxon>Bacteria</taxon>
        <taxon>Bacillati</taxon>
        <taxon>Bacillota</taxon>
        <taxon>Clostridia</taxon>
        <taxon>Lachnospirales</taxon>
        <taxon>Lachnospiraceae</taxon>
        <taxon>Eisenbergiella</taxon>
    </lineage>
</organism>
<dbReference type="Proteomes" id="UP000823851">
    <property type="component" value="Unassembled WGS sequence"/>
</dbReference>
<dbReference type="Pfam" id="PF07136">
    <property type="entry name" value="DUF1385"/>
    <property type="match status" value="1"/>
</dbReference>
<sequence>MSTKKCGHYSGIGGQAVLEGVMMKNREEYAVSVRRPDGGIETKKEKYEGVWGGRRITKLPFARGVFNFIDSMVLGMQTLTWSAGFYEDEEAEETKTDAVLDRATKGNGEKLLMGLTVAFSIVLAVAIFIALPFGISLLFQSFVRNASLLAILEGLVRLAIFLIYVAAIASMKDIRRVYQYHGAEHKCINCLEHGRELNVKNVMKSSRFHKRCGTSFLLFVVLISIVLFMFIRVEQPLLRLGLRILLIPVVAGISYEVLRLAGRTDNAFINLISRPGLWLQRLTTREPDESMVEVAIASVEAVFDWKAYLKEEFGYGFEEDEGTDAPAEPEGLAEADVPAEQEGLAGADRSAEPESLAEADAPEEPENPTGADAPAKPDAGQEASPEGTAV</sequence>
<protein>
    <submittedName>
        <fullName evidence="3">DUF1385 domain-containing protein</fullName>
    </submittedName>
</protein>
<feature type="region of interest" description="Disordered" evidence="1">
    <location>
        <begin position="318"/>
        <end position="390"/>
    </location>
</feature>
<dbReference type="EMBL" id="DWUW01000094">
    <property type="protein sequence ID" value="HJD30948.1"/>
    <property type="molecule type" value="Genomic_DNA"/>
</dbReference>